<proteinExistence type="predicted"/>
<evidence type="ECO:0000256" key="1">
    <source>
        <dbReference type="SAM" id="Phobius"/>
    </source>
</evidence>
<keyword evidence="1" id="KW-1133">Transmembrane helix</keyword>
<sequence length="543" mass="60900">MERFPPSSCCCRMEPEEDFRICSADEEAVDNLAQSSQIPTGMIGPDSTNAGAQVVIPSSSGTSSLEDLEAATAILTQRSLFRPDLMRGVSLRSTLRQGGWLWLYSPSVLSFEKRKQVFATSKPTERFDKFLSHTWWTHGKWKMLSLLIHFGWPTMLIAWTLGITLSFVLSFMGVLPACTSFEVHAIEFHGQVPYGCWIMLTGLMAPIAGLMAFPYLPRLHGSDTCFLDFVCINQTDTDEMQQGIRCIGHFLAATAELRVLWSAPYLSRLWCVFELAAYRKMNPSGTIVIAPIFRELLACKSFLWVNLFTFTFWFSRRGPEGGGGVRLLAVFLCAFAVVFPSLAHVAWKQKLDRDKLDSDLATFDVLKVECRSDFDRQCIYDAIIQWYGSLAAFSAHVQGPFRQEVVRLMRAGGSVPFAYVWLSLSPIFCLSLEGFVALWRANAPMESVLGFAVGHLLAHDILWLPSIVILYHFTTRRDFRCWTCGSKSFALESVVAAIFFCVLFTGGSMVTVFVASRNFGWVLAWMVTALAVAGVSWGFCWRI</sequence>
<feature type="transmembrane region" description="Helical" evidence="1">
    <location>
        <begin position="150"/>
        <end position="172"/>
    </location>
</feature>
<dbReference type="OrthoDB" id="416681at2759"/>
<evidence type="ECO:0008006" key="4">
    <source>
        <dbReference type="Google" id="ProtNLM"/>
    </source>
</evidence>
<feature type="transmembrane region" description="Helical" evidence="1">
    <location>
        <begin position="417"/>
        <end position="439"/>
    </location>
</feature>
<feature type="transmembrane region" description="Helical" evidence="1">
    <location>
        <begin position="327"/>
        <end position="347"/>
    </location>
</feature>
<feature type="transmembrane region" description="Helical" evidence="1">
    <location>
        <begin position="494"/>
        <end position="515"/>
    </location>
</feature>
<gene>
    <name evidence="2" type="ORF">SNAT2548_LOCUS8394</name>
</gene>
<dbReference type="AlphaFoldDB" id="A0A812KFW9"/>
<evidence type="ECO:0000313" key="2">
    <source>
        <dbReference type="EMBL" id="CAE7223232.1"/>
    </source>
</evidence>
<keyword evidence="3" id="KW-1185">Reference proteome</keyword>
<feature type="transmembrane region" description="Helical" evidence="1">
    <location>
        <begin position="297"/>
        <end position="315"/>
    </location>
</feature>
<dbReference type="Proteomes" id="UP000604046">
    <property type="component" value="Unassembled WGS sequence"/>
</dbReference>
<comment type="caution">
    <text evidence="2">The sequence shown here is derived from an EMBL/GenBank/DDBJ whole genome shotgun (WGS) entry which is preliminary data.</text>
</comment>
<dbReference type="EMBL" id="CAJNDS010000619">
    <property type="protein sequence ID" value="CAE7223232.1"/>
    <property type="molecule type" value="Genomic_DNA"/>
</dbReference>
<organism evidence="2 3">
    <name type="scientific">Symbiodinium natans</name>
    <dbReference type="NCBI Taxonomy" id="878477"/>
    <lineage>
        <taxon>Eukaryota</taxon>
        <taxon>Sar</taxon>
        <taxon>Alveolata</taxon>
        <taxon>Dinophyceae</taxon>
        <taxon>Suessiales</taxon>
        <taxon>Symbiodiniaceae</taxon>
        <taxon>Symbiodinium</taxon>
    </lineage>
</organism>
<accession>A0A812KFW9</accession>
<feature type="transmembrane region" description="Helical" evidence="1">
    <location>
        <begin position="192"/>
        <end position="213"/>
    </location>
</feature>
<protein>
    <recommendedName>
        <fullName evidence="4">Transmembrane protein</fullName>
    </recommendedName>
</protein>
<evidence type="ECO:0000313" key="3">
    <source>
        <dbReference type="Proteomes" id="UP000604046"/>
    </source>
</evidence>
<feature type="transmembrane region" description="Helical" evidence="1">
    <location>
        <begin position="521"/>
        <end position="541"/>
    </location>
</feature>
<feature type="transmembrane region" description="Helical" evidence="1">
    <location>
        <begin position="451"/>
        <end position="473"/>
    </location>
</feature>
<reference evidence="2" key="1">
    <citation type="submission" date="2021-02" db="EMBL/GenBank/DDBJ databases">
        <authorList>
            <person name="Dougan E. K."/>
            <person name="Rhodes N."/>
            <person name="Thang M."/>
            <person name="Chan C."/>
        </authorList>
    </citation>
    <scope>NUCLEOTIDE SEQUENCE</scope>
</reference>
<keyword evidence="1" id="KW-0812">Transmembrane</keyword>
<keyword evidence="1" id="KW-0472">Membrane</keyword>
<name>A0A812KFW9_9DINO</name>